<dbReference type="AlphaFoldDB" id="A0A1J1HJH4"/>
<dbReference type="Proteomes" id="UP000183832">
    <property type="component" value="Unassembled WGS sequence"/>
</dbReference>
<proteinExistence type="predicted"/>
<evidence type="ECO:0000313" key="3">
    <source>
        <dbReference type="Proteomes" id="UP000183832"/>
    </source>
</evidence>
<dbReference type="Pfam" id="PF00307">
    <property type="entry name" value="CH"/>
    <property type="match status" value="1"/>
</dbReference>
<dbReference type="OrthoDB" id="2161974at2759"/>
<dbReference type="EMBL" id="CVRI01000004">
    <property type="protein sequence ID" value="CRK87564.1"/>
    <property type="molecule type" value="Genomic_DNA"/>
</dbReference>
<dbReference type="InterPro" id="IPR036872">
    <property type="entry name" value="CH_dom_sf"/>
</dbReference>
<dbReference type="Gene3D" id="1.10.418.10">
    <property type="entry name" value="Calponin-like domain"/>
    <property type="match status" value="1"/>
</dbReference>
<organism evidence="2 3">
    <name type="scientific">Clunio marinus</name>
    <dbReference type="NCBI Taxonomy" id="568069"/>
    <lineage>
        <taxon>Eukaryota</taxon>
        <taxon>Metazoa</taxon>
        <taxon>Ecdysozoa</taxon>
        <taxon>Arthropoda</taxon>
        <taxon>Hexapoda</taxon>
        <taxon>Insecta</taxon>
        <taxon>Pterygota</taxon>
        <taxon>Neoptera</taxon>
        <taxon>Endopterygota</taxon>
        <taxon>Diptera</taxon>
        <taxon>Nematocera</taxon>
        <taxon>Chironomoidea</taxon>
        <taxon>Chironomidae</taxon>
        <taxon>Clunio</taxon>
    </lineage>
</organism>
<dbReference type="SUPFAM" id="SSF47576">
    <property type="entry name" value="Calponin-homology domain, CH-domain"/>
    <property type="match status" value="1"/>
</dbReference>
<sequence length="108" mass="12349">MLNKCASINSGGQGSCEEIKHMIQIYTDWANYYLEQHKSKRKITDLSVDARDGLLLAEIIEAVTKVKVPNLIKKPKTQQQTKEEKSQTKTTLQIIVSLRLMKTNMKDQ</sequence>
<name>A0A1J1HJH4_9DIPT</name>
<keyword evidence="3" id="KW-1185">Reference proteome</keyword>
<dbReference type="InterPro" id="IPR001715">
    <property type="entry name" value="CH_dom"/>
</dbReference>
<accession>A0A1J1HJH4</accession>
<dbReference type="STRING" id="568069.A0A1J1HJH4"/>
<evidence type="ECO:0000313" key="2">
    <source>
        <dbReference type="EMBL" id="CRK87564.1"/>
    </source>
</evidence>
<gene>
    <name evidence="2" type="primary">similar to Protein sickie</name>
    <name evidence="2" type="ORF">CLUMA_CG001361</name>
</gene>
<feature type="domain" description="Calponin-homology (CH)" evidence="1">
    <location>
        <begin position="24"/>
        <end position="104"/>
    </location>
</feature>
<reference evidence="2 3" key="1">
    <citation type="submission" date="2015-04" db="EMBL/GenBank/DDBJ databases">
        <authorList>
            <person name="Syromyatnikov M.Y."/>
            <person name="Popov V.N."/>
        </authorList>
    </citation>
    <scope>NUCLEOTIDE SEQUENCE [LARGE SCALE GENOMIC DNA]</scope>
</reference>
<protein>
    <submittedName>
        <fullName evidence="2">CLUMA_CG001361, isoform A</fullName>
    </submittedName>
</protein>
<evidence type="ECO:0000259" key="1">
    <source>
        <dbReference type="Pfam" id="PF00307"/>
    </source>
</evidence>